<keyword evidence="10" id="KW-1185">Reference proteome</keyword>
<dbReference type="EMBL" id="CP013659">
    <property type="protein sequence ID" value="ALS76028.1"/>
    <property type="molecule type" value="Genomic_DNA"/>
</dbReference>
<comment type="similarity">
    <text evidence="3 7">Belongs to the peptidase S26 family.</text>
</comment>
<feature type="transmembrane region" description="Helical" evidence="7">
    <location>
        <begin position="12"/>
        <end position="31"/>
    </location>
</feature>
<dbReference type="PANTHER" id="PTHR43390:SF1">
    <property type="entry name" value="CHLOROPLAST PROCESSING PEPTIDASE"/>
    <property type="match status" value="1"/>
</dbReference>
<sequence length="173" mass="19536">MYEDPVKEMLVWMKVLLLTAFIIFGVRHFLFEPVIVEGGSMQPSYYENDKLVLSKATSIANFDTIVFFAPDGSRFIKRVIGVPGDHIEMSGGEIILNGQPLDEPYLDKGRNDEFLAQPQLASEFSVPPDCYYVLGDNRGNSTDSRVLGFIQKQDVIGEVKFRFAPLREFGFVD</sequence>
<dbReference type="InterPro" id="IPR019757">
    <property type="entry name" value="Pept_S26A_signal_pept_1_Lys-AS"/>
</dbReference>
<protein>
    <recommendedName>
        <fullName evidence="4 7">Signal peptidase I</fullName>
        <ecNumber evidence="4 7">3.4.21.89</ecNumber>
    </recommendedName>
</protein>
<dbReference type="PROSITE" id="PS00761">
    <property type="entry name" value="SPASE_I_3"/>
    <property type="match status" value="1"/>
</dbReference>
<dbReference type="RefSeq" id="WP_058382731.1">
    <property type="nucleotide sequence ID" value="NZ_CP013659.2"/>
</dbReference>
<dbReference type="OrthoDB" id="9802919at2"/>
<proteinExistence type="inferred from homology"/>
<dbReference type="PRINTS" id="PR00727">
    <property type="entry name" value="LEADERPTASE"/>
</dbReference>
<dbReference type="KEGG" id="prt:AUC31_12845"/>
<keyword evidence="7" id="KW-1133">Transmembrane helix</keyword>
<accession>A0A0U2Z9Z4</accession>
<dbReference type="NCBIfam" id="TIGR02227">
    <property type="entry name" value="sigpep_I_bact"/>
    <property type="match status" value="1"/>
</dbReference>
<name>A0A0U2Z9Z4_9BACL</name>
<dbReference type="STRING" id="200991.AUC31_12845"/>
<dbReference type="GO" id="GO:0005886">
    <property type="term" value="C:plasma membrane"/>
    <property type="evidence" value="ECO:0007669"/>
    <property type="project" value="UniProtKB-SubCell"/>
</dbReference>
<evidence type="ECO:0000256" key="6">
    <source>
        <dbReference type="PIRSR" id="PIRSR600223-1"/>
    </source>
</evidence>
<keyword evidence="5 7" id="KW-0378">Hydrolase</keyword>
<feature type="domain" description="Peptidase S26" evidence="8">
    <location>
        <begin position="11"/>
        <end position="163"/>
    </location>
</feature>
<evidence type="ECO:0000256" key="5">
    <source>
        <dbReference type="ARBA" id="ARBA00022801"/>
    </source>
</evidence>
<dbReference type="Proteomes" id="UP000067683">
    <property type="component" value="Chromosome"/>
</dbReference>
<evidence type="ECO:0000259" key="8">
    <source>
        <dbReference type="Pfam" id="PF10502"/>
    </source>
</evidence>
<gene>
    <name evidence="9" type="ORF">AUC31_12845</name>
</gene>
<reference evidence="9" key="1">
    <citation type="submission" date="2016-01" db="EMBL/GenBank/DDBJ databases">
        <title>Complete genome of Planococcus rifietoensis type strain M8.</title>
        <authorList>
            <person name="See-Too W.S."/>
        </authorList>
    </citation>
    <scope>NUCLEOTIDE SEQUENCE [LARGE SCALE GENOMIC DNA]</scope>
    <source>
        <strain evidence="9">M8</strain>
    </source>
</reference>
<organism evidence="9 10">
    <name type="scientific">Planococcus rifietoensis</name>
    <dbReference type="NCBI Taxonomy" id="200991"/>
    <lineage>
        <taxon>Bacteria</taxon>
        <taxon>Bacillati</taxon>
        <taxon>Bacillota</taxon>
        <taxon>Bacilli</taxon>
        <taxon>Bacillales</taxon>
        <taxon>Caryophanaceae</taxon>
        <taxon>Planococcus</taxon>
    </lineage>
</organism>
<feature type="active site" evidence="6">
    <location>
        <position position="77"/>
    </location>
</feature>
<dbReference type="InterPro" id="IPR019758">
    <property type="entry name" value="Pept_S26A_signal_pept_1_CS"/>
</dbReference>
<evidence type="ECO:0000256" key="3">
    <source>
        <dbReference type="ARBA" id="ARBA00009370"/>
    </source>
</evidence>
<feature type="active site" evidence="6">
    <location>
        <position position="40"/>
    </location>
</feature>
<dbReference type="CDD" id="cd06530">
    <property type="entry name" value="S26_SPase_I"/>
    <property type="match status" value="1"/>
</dbReference>
<evidence type="ECO:0000256" key="1">
    <source>
        <dbReference type="ARBA" id="ARBA00000677"/>
    </source>
</evidence>
<comment type="subcellular location">
    <subcellularLocation>
        <location evidence="2">Cell membrane</location>
        <topology evidence="2">Single-pass type II membrane protein</topology>
    </subcellularLocation>
    <subcellularLocation>
        <location evidence="7">Membrane</location>
        <topology evidence="7">Single-pass type II membrane protein</topology>
    </subcellularLocation>
</comment>
<evidence type="ECO:0000256" key="2">
    <source>
        <dbReference type="ARBA" id="ARBA00004401"/>
    </source>
</evidence>
<dbReference type="GO" id="GO:0009003">
    <property type="term" value="F:signal peptidase activity"/>
    <property type="evidence" value="ECO:0007669"/>
    <property type="project" value="UniProtKB-EC"/>
</dbReference>
<dbReference type="GO" id="GO:0004252">
    <property type="term" value="F:serine-type endopeptidase activity"/>
    <property type="evidence" value="ECO:0007669"/>
    <property type="project" value="InterPro"/>
</dbReference>
<comment type="catalytic activity">
    <reaction evidence="1 7">
        <text>Cleavage of hydrophobic, N-terminal signal or leader sequences from secreted and periplasmic proteins.</text>
        <dbReference type="EC" id="3.4.21.89"/>
    </reaction>
</comment>
<dbReference type="PROSITE" id="PS00760">
    <property type="entry name" value="SPASE_I_2"/>
    <property type="match status" value="1"/>
</dbReference>
<evidence type="ECO:0000313" key="10">
    <source>
        <dbReference type="Proteomes" id="UP000067683"/>
    </source>
</evidence>
<dbReference type="PANTHER" id="PTHR43390">
    <property type="entry name" value="SIGNAL PEPTIDASE I"/>
    <property type="match status" value="1"/>
</dbReference>
<dbReference type="Gene3D" id="2.10.109.10">
    <property type="entry name" value="Umud Fragment, subunit A"/>
    <property type="match status" value="1"/>
</dbReference>
<dbReference type="InterPro" id="IPR000223">
    <property type="entry name" value="Pept_S26A_signal_pept_1"/>
</dbReference>
<dbReference type="EC" id="3.4.21.89" evidence="4 7"/>
<dbReference type="InterPro" id="IPR019533">
    <property type="entry name" value="Peptidase_S26"/>
</dbReference>
<keyword evidence="7" id="KW-0812">Transmembrane</keyword>
<dbReference type="Pfam" id="PF10502">
    <property type="entry name" value="Peptidase_S26"/>
    <property type="match status" value="1"/>
</dbReference>
<keyword evidence="7" id="KW-0645">Protease</keyword>
<dbReference type="GO" id="GO:0006465">
    <property type="term" value="P:signal peptide processing"/>
    <property type="evidence" value="ECO:0007669"/>
    <property type="project" value="InterPro"/>
</dbReference>
<dbReference type="AlphaFoldDB" id="A0A0U2Z9Z4"/>
<evidence type="ECO:0000256" key="4">
    <source>
        <dbReference type="ARBA" id="ARBA00013208"/>
    </source>
</evidence>
<dbReference type="InterPro" id="IPR036286">
    <property type="entry name" value="LexA/Signal_pep-like_sf"/>
</dbReference>
<evidence type="ECO:0000313" key="9">
    <source>
        <dbReference type="EMBL" id="ALS76028.1"/>
    </source>
</evidence>
<keyword evidence="7" id="KW-0472">Membrane</keyword>
<dbReference type="SUPFAM" id="SSF51306">
    <property type="entry name" value="LexA/Signal peptidase"/>
    <property type="match status" value="1"/>
</dbReference>
<evidence type="ECO:0000256" key="7">
    <source>
        <dbReference type="RuleBase" id="RU362042"/>
    </source>
</evidence>